<dbReference type="GeneID" id="36842498"/>
<evidence type="ECO:0000259" key="7">
    <source>
        <dbReference type="PROSITE" id="PS51194"/>
    </source>
</evidence>
<dbReference type="Gene3D" id="3.40.50.300">
    <property type="entry name" value="P-loop containing nucleotide triphosphate hydrolases"/>
    <property type="match status" value="1"/>
</dbReference>
<keyword evidence="3" id="KW-0347">Helicase</keyword>
<feature type="region of interest" description="Disordered" evidence="5">
    <location>
        <begin position="391"/>
        <end position="419"/>
    </location>
</feature>
<sequence length="1010" mass="109687">MDEKERGHGSETRGEQPDATRLRQRDGPQSDARLDAALRVSGVRLAPHAHQRDAVAWWVSREGTSEAARAVPSGGILADEMGLGKSMSAVMSVMFCRSALAGPAPVPRAPAPLPGTWAGTSPPVVAAGRASAGGPVVLAPTLIVCPKSLLIQWEREILRHTTLGPADIHLFYGRSGRRITRRQLTDKVFVLTTYEIVLGSFEHDAHLPTAPSPTTFSSTSTSSTQPSSSTLSSSSSSRASLGRRTVQTRVRAPRTAIDAESVLHSIEWDRIVLDEAHVIRNWQTSKTHRAVCALRARRRWCLTGTAFNNSASDVIALCRFVGVAPYCDPQWWSSASEHDASQWRTTFLLRRTKATLAASVRAVGPASHAVAAHTTLDPSTAMALDSCTHGIPHRAPSSSSSSSASSATTTRRGPMTLPPKVEKVRRVALTEREAAFYDGLAVGAVADFGAFTQSKGTDKSRMFGQMLEWLTRLRQACCDPLVLKGRSATIVYSPTSRSDMARHESCCVRCHAIGADSFALKRLACGHMSCVGCANDTLDNCALCFGAAETHLCADNQSEDITARDAPVLRPMPTEPACGPSSRTASMVRFMNKIFARDRQCKMVVFSQWSTYLDLIESAVVTHVGVDYVRIDGAVRQIERRNALVNRFATDPSARCLLMTIGVGSVGLNLVCANYVLLMDAHYNPFAEAQAVDRVHRIGQTRPVRVVRFLSDASVDAAVAQIQAVKRAGAAAFLGGPAPGTPLEIDADKNNENNNNSNDSADGLGASRRGTVMPRGIDERQLRSILSEMIAARRDVGGGTLDAFVFTKSSSEPVPSRGMHHDAGITIKKGNGDDPIDDCDDDIDDGDYQEEGGDDGGDDGLDRRFDTHHDDYDHDDDDTGQQPRRVAGSDTDTDETDGNDDEADKGVTRKQVDRRAQRRLRTTGAMPRPRCRFLIEKHTDGDDNGKGDDNDECDIVLDDDDTSLGSLPRRPALHRLKRTRDTVRCKGKTRRPFKRARHHVAPERDPVAKD</sequence>
<dbReference type="Proteomes" id="UP000249287">
    <property type="component" value="Segment"/>
</dbReference>
<evidence type="ECO:0000259" key="6">
    <source>
        <dbReference type="PROSITE" id="PS51192"/>
    </source>
</evidence>
<dbReference type="PROSITE" id="PS51192">
    <property type="entry name" value="HELICASE_ATP_BIND_1"/>
    <property type="match status" value="1"/>
</dbReference>
<feature type="region of interest" description="Disordered" evidence="5">
    <location>
        <begin position="742"/>
        <end position="776"/>
    </location>
</feature>
<feature type="region of interest" description="Disordered" evidence="5">
    <location>
        <begin position="1"/>
        <end position="31"/>
    </location>
</feature>
<evidence type="ECO:0000256" key="1">
    <source>
        <dbReference type="ARBA" id="ARBA00022741"/>
    </source>
</evidence>
<dbReference type="InterPro" id="IPR027417">
    <property type="entry name" value="P-loop_NTPase"/>
</dbReference>
<dbReference type="SMART" id="SM00487">
    <property type="entry name" value="DEXDc"/>
    <property type="match status" value="1"/>
</dbReference>
<gene>
    <name evidence="8" type="ORF">pneo_cds_178</name>
</gene>
<proteinExistence type="predicted"/>
<keyword evidence="2" id="KW-0378">Hydrolase</keyword>
<dbReference type="CDD" id="cd18793">
    <property type="entry name" value="SF2_C_SNF"/>
    <property type="match status" value="1"/>
</dbReference>
<dbReference type="GO" id="GO:0016787">
    <property type="term" value="F:hydrolase activity"/>
    <property type="evidence" value="ECO:0007669"/>
    <property type="project" value="UniProtKB-KW"/>
</dbReference>
<feature type="compositionally biased region" description="Basic and acidic residues" evidence="5">
    <location>
        <begin position="933"/>
        <end position="948"/>
    </location>
</feature>
<dbReference type="InterPro" id="IPR050628">
    <property type="entry name" value="SNF2_RAD54_helicase_TF"/>
</dbReference>
<feature type="compositionally biased region" description="Basic residues" evidence="5">
    <location>
        <begin position="985"/>
        <end position="999"/>
    </location>
</feature>
<dbReference type="PANTHER" id="PTHR45626">
    <property type="entry name" value="TRANSCRIPTION TERMINATION FACTOR 2-RELATED"/>
    <property type="match status" value="1"/>
</dbReference>
<name>A0A2U7UBQ2_9VIRU</name>
<dbReference type="EMBL" id="MG011690">
    <property type="protein sequence ID" value="AVK75785.1"/>
    <property type="molecule type" value="Genomic_DNA"/>
</dbReference>
<evidence type="ECO:0000313" key="8">
    <source>
        <dbReference type="EMBL" id="AVK75785.1"/>
    </source>
</evidence>
<feature type="domain" description="Helicase C-terminal" evidence="7">
    <location>
        <begin position="586"/>
        <end position="749"/>
    </location>
</feature>
<dbReference type="GO" id="GO:0005524">
    <property type="term" value="F:ATP binding"/>
    <property type="evidence" value="ECO:0007669"/>
    <property type="project" value="UniProtKB-KW"/>
</dbReference>
<feature type="region of interest" description="Disordered" evidence="5">
    <location>
        <begin position="984"/>
        <end position="1010"/>
    </location>
</feature>
<organism evidence="8">
    <name type="scientific">Pandoravirus neocaledonia</name>
    <dbReference type="NCBI Taxonomy" id="2107708"/>
    <lineage>
        <taxon>Viruses</taxon>
        <taxon>Pandoravirus</taxon>
    </lineage>
</organism>
<evidence type="ECO:0000256" key="5">
    <source>
        <dbReference type="SAM" id="MobiDB-lite"/>
    </source>
</evidence>
<dbReference type="RefSeq" id="YP_009481788.1">
    <property type="nucleotide sequence ID" value="NC_037666.1"/>
</dbReference>
<dbReference type="InterPro" id="IPR049730">
    <property type="entry name" value="SNF2/RAD54-like_C"/>
</dbReference>
<dbReference type="Pfam" id="PF00176">
    <property type="entry name" value="SNF2-rel_dom"/>
    <property type="match status" value="1"/>
</dbReference>
<dbReference type="InterPro" id="IPR001650">
    <property type="entry name" value="Helicase_C-like"/>
</dbReference>
<dbReference type="PROSITE" id="PS51194">
    <property type="entry name" value="HELICASE_CTER"/>
    <property type="match status" value="1"/>
</dbReference>
<feature type="compositionally biased region" description="Basic and acidic residues" evidence="5">
    <location>
        <begin position="1000"/>
        <end position="1010"/>
    </location>
</feature>
<feature type="compositionally biased region" description="Basic and acidic residues" evidence="5">
    <location>
        <begin position="904"/>
        <end position="915"/>
    </location>
</feature>
<dbReference type="GO" id="GO:0008094">
    <property type="term" value="F:ATP-dependent activity, acting on DNA"/>
    <property type="evidence" value="ECO:0007669"/>
    <property type="project" value="TreeGrafter"/>
</dbReference>
<dbReference type="GO" id="GO:0006281">
    <property type="term" value="P:DNA repair"/>
    <property type="evidence" value="ECO:0007669"/>
    <property type="project" value="TreeGrafter"/>
</dbReference>
<dbReference type="Gene3D" id="3.40.50.10810">
    <property type="entry name" value="Tandem AAA-ATPase domain"/>
    <property type="match status" value="2"/>
</dbReference>
<feature type="domain" description="Helicase ATP-binding" evidence="6">
    <location>
        <begin position="66"/>
        <end position="324"/>
    </location>
</feature>
<dbReference type="CDD" id="cd18008">
    <property type="entry name" value="DEXDc_SHPRH-like"/>
    <property type="match status" value="1"/>
</dbReference>
<evidence type="ECO:0000256" key="4">
    <source>
        <dbReference type="ARBA" id="ARBA00022840"/>
    </source>
</evidence>
<feature type="compositionally biased region" description="Acidic residues" evidence="5">
    <location>
        <begin position="891"/>
        <end position="903"/>
    </location>
</feature>
<feature type="compositionally biased region" description="Low complexity" evidence="5">
    <location>
        <begin position="752"/>
        <end position="762"/>
    </location>
</feature>
<keyword evidence="1" id="KW-0547">Nucleotide-binding</keyword>
<dbReference type="Pfam" id="PF00271">
    <property type="entry name" value="Helicase_C"/>
    <property type="match status" value="1"/>
</dbReference>
<dbReference type="GO" id="GO:0004386">
    <property type="term" value="F:helicase activity"/>
    <property type="evidence" value="ECO:0007669"/>
    <property type="project" value="UniProtKB-KW"/>
</dbReference>
<feature type="region of interest" description="Disordered" evidence="5">
    <location>
        <begin position="209"/>
        <end position="247"/>
    </location>
</feature>
<feature type="region of interest" description="Disordered" evidence="5">
    <location>
        <begin position="810"/>
        <end position="952"/>
    </location>
</feature>
<protein>
    <submittedName>
        <fullName evidence="8">SNF2 family DNA dependent ATPase</fullName>
    </submittedName>
</protein>
<dbReference type="InterPro" id="IPR038718">
    <property type="entry name" value="SNF2-like_sf"/>
</dbReference>
<keyword evidence="4" id="KW-0067">ATP-binding</keyword>
<feature type="compositionally biased region" description="Acidic residues" evidence="5">
    <location>
        <begin position="834"/>
        <end position="859"/>
    </location>
</feature>
<feature type="compositionally biased region" description="Basic and acidic residues" evidence="5">
    <location>
        <begin position="860"/>
        <end position="872"/>
    </location>
</feature>
<feature type="compositionally biased region" description="Low complexity" evidence="5">
    <location>
        <begin position="397"/>
        <end position="410"/>
    </location>
</feature>
<dbReference type="InterPro" id="IPR014001">
    <property type="entry name" value="Helicase_ATP-bd"/>
</dbReference>
<dbReference type="KEGG" id="vg:36842498"/>
<evidence type="ECO:0000256" key="3">
    <source>
        <dbReference type="ARBA" id="ARBA00022806"/>
    </source>
</evidence>
<feature type="compositionally biased region" description="Low complexity" evidence="5">
    <location>
        <begin position="209"/>
        <end position="237"/>
    </location>
</feature>
<reference evidence="8" key="1">
    <citation type="journal article" date="2018" name="Nat. Commun.">
        <title>Diversity and evolution of the emerging Pandoraviridae family.</title>
        <authorList>
            <person name="Legendre M."/>
            <person name="Fabre E."/>
            <person name="Poirot O."/>
            <person name="Jeudy S."/>
            <person name="Lartigue A."/>
            <person name="Alempic J.M."/>
            <person name="Beucher L."/>
            <person name="Philippe N."/>
            <person name="Bertaux L."/>
            <person name="Christo-Foroux E."/>
            <person name="Labadie K."/>
            <person name="Coute Y."/>
            <person name="Abergel C."/>
            <person name="Claverie J.M."/>
        </authorList>
    </citation>
    <scope>NUCLEOTIDE SEQUENCE [LARGE SCALE GENOMIC DNA]</scope>
    <source>
        <strain evidence="8">Neocaledonia</strain>
    </source>
</reference>
<dbReference type="PANTHER" id="PTHR45626:SF17">
    <property type="entry name" value="HELICASE-LIKE TRANSCRIPTION FACTOR"/>
    <property type="match status" value="1"/>
</dbReference>
<dbReference type="SMART" id="SM00490">
    <property type="entry name" value="HELICc"/>
    <property type="match status" value="1"/>
</dbReference>
<accession>A0A2U7UBQ2</accession>
<evidence type="ECO:0000256" key="2">
    <source>
        <dbReference type="ARBA" id="ARBA00022801"/>
    </source>
</evidence>
<dbReference type="SUPFAM" id="SSF52540">
    <property type="entry name" value="P-loop containing nucleoside triphosphate hydrolases"/>
    <property type="match status" value="2"/>
</dbReference>
<dbReference type="InterPro" id="IPR000330">
    <property type="entry name" value="SNF2_N"/>
</dbReference>